<keyword evidence="2" id="KW-1185">Reference proteome</keyword>
<evidence type="ECO:0000313" key="1">
    <source>
        <dbReference type="EMBL" id="GJN35297.1"/>
    </source>
</evidence>
<dbReference type="InterPro" id="IPR036047">
    <property type="entry name" value="F-box-like_dom_sf"/>
</dbReference>
<accession>A0AAV5FK18</accession>
<dbReference type="AlphaFoldDB" id="A0AAV5FK18"/>
<dbReference type="PANTHER" id="PTHR33207">
    <property type="entry name" value="F-BOX DOMAIN CONTAINING PROTEIN-RELATED"/>
    <property type="match status" value="1"/>
</dbReference>
<sequence length="201" mass="22693">MGFFVRTAWPAPEGGLVFLTSSPIPDAFFISRLSSLMLTNRLCRRPDRSQTALAGETSMHRSRSIADLTDDLLELVLLSIRSPFCLIRAAAMCKLWRRMIAGTGFLRRFRSLHGPHVLGHYHYYVGDKTMFVPSPMPLGEGPDKISNRVSPDFIHRGHYLELSDSRGGLLAFVCSSGIAVCAPWSRQYYRVIDLPFTWTDR</sequence>
<reference evidence="1" key="2">
    <citation type="submission" date="2021-12" db="EMBL/GenBank/DDBJ databases">
        <title>Resequencing data analysis of finger millet.</title>
        <authorList>
            <person name="Hatakeyama M."/>
            <person name="Aluri S."/>
            <person name="Balachadran M.T."/>
            <person name="Sivarajan S.R."/>
            <person name="Poveda L."/>
            <person name="Shimizu-Inatsugi R."/>
            <person name="Schlapbach R."/>
            <person name="Sreeman S.M."/>
            <person name="Shimizu K.K."/>
        </authorList>
    </citation>
    <scope>NUCLEOTIDE SEQUENCE</scope>
</reference>
<comment type="caution">
    <text evidence="1">The sequence shown here is derived from an EMBL/GenBank/DDBJ whole genome shotgun (WGS) entry which is preliminary data.</text>
</comment>
<reference evidence="1" key="1">
    <citation type="journal article" date="2018" name="DNA Res.">
        <title>Multiple hybrid de novo genome assembly of finger millet, an orphan allotetraploid crop.</title>
        <authorList>
            <person name="Hatakeyama M."/>
            <person name="Aluri S."/>
            <person name="Balachadran M.T."/>
            <person name="Sivarajan S.R."/>
            <person name="Patrignani A."/>
            <person name="Gruter S."/>
            <person name="Poveda L."/>
            <person name="Shimizu-Inatsugi R."/>
            <person name="Baeten J."/>
            <person name="Francoijs K.J."/>
            <person name="Nataraja K.N."/>
            <person name="Reddy Y.A.N."/>
            <person name="Phadnis S."/>
            <person name="Ravikumar R.L."/>
            <person name="Schlapbach R."/>
            <person name="Sreeman S.M."/>
            <person name="Shimizu K.K."/>
        </authorList>
    </citation>
    <scope>NUCLEOTIDE SEQUENCE</scope>
</reference>
<protein>
    <recommendedName>
        <fullName evidence="3">F-box domain-containing protein</fullName>
    </recommendedName>
</protein>
<dbReference type="Proteomes" id="UP001054889">
    <property type="component" value="Unassembled WGS sequence"/>
</dbReference>
<dbReference type="SUPFAM" id="SSF81383">
    <property type="entry name" value="F-box domain"/>
    <property type="match status" value="1"/>
</dbReference>
<dbReference type="EMBL" id="BQKI01000088">
    <property type="protein sequence ID" value="GJN35297.1"/>
    <property type="molecule type" value="Genomic_DNA"/>
</dbReference>
<name>A0AAV5FK18_ELECO</name>
<organism evidence="1 2">
    <name type="scientific">Eleusine coracana subsp. coracana</name>
    <dbReference type="NCBI Taxonomy" id="191504"/>
    <lineage>
        <taxon>Eukaryota</taxon>
        <taxon>Viridiplantae</taxon>
        <taxon>Streptophyta</taxon>
        <taxon>Embryophyta</taxon>
        <taxon>Tracheophyta</taxon>
        <taxon>Spermatophyta</taxon>
        <taxon>Magnoliopsida</taxon>
        <taxon>Liliopsida</taxon>
        <taxon>Poales</taxon>
        <taxon>Poaceae</taxon>
        <taxon>PACMAD clade</taxon>
        <taxon>Chloridoideae</taxon>
        <taxon>Cynodonteae</taxon>
        <taxon>Eleusininae</taxon>
        <taxon>Eleusine</taxon>
    </lineage>
</organism>
<evidence type="ECO:0008006" key="3">
    <source>
        <dbReference type="Google" id="ProtNLM"/>
    </source>
</evidence>
<evidence type="ECO:0000313" key="2">
    <source>
        <dbReference type="Proteomes" id="UP001054889"/>
    </source>
</evidence>
<proteinExistence type="predicted"/>
<gene>
    <name evidence="1" type="primary">gb24051</name>
    <name evidence="1" type="ORF">PR202_gb24051</name>
</gene>